<dbReference type="EMBL" id="JAHRHJ020000010">
    <property type="protein sequence ID" value="KAH9298562.1"/>
    <property type="molecule type" value="Genomic_DNA"/>
</dbReference>
<keyword evidence="2" id="KW-1185">Reference proteome</keyword>
<feature type="non-terminal residue" evidence="1">
    <location>
        <position position="58"/>
    </location>
</feature>
<proteinExistence type="predicted"/>
<sequence>EEAAAVEMQLLKYYLFLLRDDTLNDSKQYPPSNLMNNIVDFRKLWECGFDAALQLSRT</sequence>
<accession>A0AA38CD49</accession>
<reference evidence="1 2" key="1">
    <citation type="journal article" date="2021" name="Nat. Plants">
        <title>The Taxus genome provides insights into paclitaxel biosynthesis.</title>
        <authorList>
            <person name="Xiong X."/>
            <person name="Gou J."/>
            <person name="Liao Q."/>
            <person name="Li Y."/>
            <person name="Zhou Q."/>
            <person name="Bi G."/>
            <person name="Li C."/>
            <person name="Du R."/>
            <person name="Wang X."/>
            <person name="Sun T."/>
            <person name="Guo L."/>
            <person name="Liang H."/>
            <person name="Lu P."/>
            <person name="Wu Y."/>
            <person name="Zhang Z."/>
            <person name="Ro D.K."/>
            <person name="Shang Y."/>
            <person name="Huang S."/>
            <person name="Yan J."/>
        </authorList>
    </citation>
    <scope>NUCLEOTIDE SEQUENCE [LARGE SCALE GENOMIC DNA]</scope>
    <source>
        <strain evidence="1">Ta-2019</strain>
    </source>
</reference>
<organism evidence="1 2">
    <name type="scientific">Taxus chinensis</name>
    <name type="common">Chinese yew</name>
    <name type="synonym">Taxus wallichiana var. chinensis</name>
    <dbReference type="NCBI Taxonomy" id="29808"/>
    <lineage>
        <taxon>Eukaryota</taxon>
        <taxon>Viridiplantae</taxon>
        <taxon>Streptophyta</taxon>
        <taxon>Embryophyta</taxon>
        <taxon>Tracheophyta</taxon>
        <taxon>Spermatophyta</taxon>
        <taxon>Pinopsida</taxon>
        <taxon>Pinidae</taxon>
        <taxon>Conifers II</taxon>
        <taxon>Cupressales</taxon>
        <taxon>Taxaceae</taxon>
        <taxon>Taxus</taxon>
    </lineage>
</organism>
<name>A0AA38CD49_TAXCH</name>
<comment type="caution">
    <text evidence="1">The sequence shown here is derived from an EMBL/GenBank/DDBJ whole genome shotgun (WGS) entry which is preliminary data.</text>
</comment>
<dbReference type="AlphaFoldDB" id="A0AA38CD49"/>
<evidence type="ECO:0000313" key="2">
    <source>
        <dbReference type="Proteomes" id="UP000824469"/>
    </source>
</evidence>
<feature type="non-terminal residue" evidence="1">
    <location>
        <position position="1"/>
    </location>
</feature>
<gene>
    <name evidence="1" type="ORF">KI387_030244</name>
</gene>
<evidence type="ECO:0000313" key="1">
    <source>
        <dbReference type="EMBL" id="KAH9298562.1"/>
    </source>
</evidence>
<protein>
    <submittedName>
        <fullName evidence="1">Uncharacterized protein</fullName>
    </submittedName>
</protein>
<dbReference type="Proteomes" id="UP000824469">
    <property type="component" value="Unassembled WGS sequence"/>
</dbReference>